<proteinExistence type="predicted"/>
<name>A0AA89KWN8_9LACO</name>
<dbReference type="RefSeq" id="WP_057908772.1">
    <property type="nucleotide sequence ID" value="NZ_AYZB01000058.1"/>
</dbReference>
<keyword evidence="1" id="KW-0732">Signal</keyword>
<comment type="caution">
    <text evidence="2">The sequence shown here is derived from an EMBL/GenBank/DDBJ whole genome shotgun (WGS) entry which is preliminary data.</text>
</comment>
<dbReference type="Proteomes" id="UP000050823">
    <property type="component" value="Unassembled WGS sequence"/>
</dbReference>
<protein>
    <recommendedName>
        <fullName evidence="4">DUF4352 domain-containing protein</fullName>
    </recommendedName>
</protein>
<reference evidence="2 3" key="1">
    <citation type="journal article" date="2015" name="Genome Announc.">
        <title>Expanding the biotechnology potential of lactobacilli through comparative genomics of 213 strains and associated genera.</title>
        <authorList>
            <person name="Sun Z."/>
            <person name="Harris H.M."/>
            <person name="McCann A."/>
            <person name="Guo C."/>
            <person name="Argimon S."/>
            <person name="Zhang W."/>
            <person name="Yang X."/>
            <person name="Jeffery I.B."/>
            <person name="Cooney J.C."/>
            <person name="Kagawa T.F."/>
            <person name="Liu W."/>
            <person name="Song Y."/>
            <person name="Salvetti E."/>
            <person name="Wrobel A."/>
            <person name="Rasinkangas P."/>
            <person name="Parkhill J."/>
            <person name="Rea M.C."/>
            <person name="O'Sullivan O."/>
            <person name="Ritari J."/>
            <person name="Douillard F.P."/>
            <person name="Paul Ross R."/>
            <person name="Yang R."/>
            <person name="Briner A.E."/>
            <person name="Felis G.E."/>
            <person name="de Vos W.M."/>
            <person name="Barrangou R."/>
            <person name="Klaenhammer T.R."/>
            <person name="Caufield P.W."/>
            <person name="Cui Y."/>
            <person name="Zhang H."/>
            <person name="O'Toole P.W."/>
        </authorList>
    </citation>
    <scope>NUCLEOTIDE SEQUENCE [LARGE SCALE GENOMIC DNA]</scope>
    <source>
        <strain evidence="2 3">DSM 20719</strain>
    </source>
</reference>
<dbReference type="AlphaFoldDB" id="A0AA89KWN8"/>
<evidence type="ECO:0000256" key="1">
    <source>
        <dbReference type="ARBA" id="ARBA00022729"/>
    </source>
</evidence>
<accession>A0AA89KWN8</accession>
<organism evidence="2 3">
    <name type="scientific">Latilactobacillus graminis DSM 20719</name>
    <dbReference type="NCBI Taxonomy" id="1423752"/>
    <lineage>
        <taxon>Bacteria</taxon>
        <taxon>Bacillati</taxon>
        <taxon>Bacillota</taxon>
        <taxon>Bacilli</taxon>
        <taxon>Lactobacillales</taxon>
        <taxon>Lactobacillaceae</taxon>
        <taxon>Latilactobacillus</taxon>
    </lineage>
</organism>
<evidence type="ECO:0008006" key="4">
    <source>
        <dbReference type="Google" id="ProtNLM"/>
    </source>
</evidence>
<dbReference type="EMBL" id="AYZB01000058">
    <property type="protein sequence ID" value="KRM21193.1"/>
    <property type="molecule type" value="Genomic_DNA"/>
</dbReference>
<gene>
    <name evidence="2" type="ORF">FC90_GL001730</name>
</gene>
<evidence type="ECO:0000313" key="3">
    <source>
        <dbReference type="Proteomes" id="UP000050823"/>
    </source>
</evidence>
<evidence type="ECO:0000313" key="2">
    <source>
        <dbReference type="EMBL" id="KRM21193.1"/>
    </source>
</evidence>
<dbReference type="Gene3D" id="2.60.40.1240">
    <property type="match status" value="1"/>
</dbReference>
<dbReference type="InterPro" id="IPR029050">
    <property type="entry name" value="Immunoprotect_excell_Ig-like"/>
</dbReference>
<dbReference type="PROSITE" id="PS51257">
    <property type="entry name" value="PROKAR_LIPOPROTEIN"/>
    <property type="match status" value="1"/>
</dbReference>
<sequence>MRKLIYFISLIVIGITLTGCQSKRVKQTTNDLGQAKQTKQLVMTPISAKTVSHAGKKKIVQIQFKVKNKSVKKFQVGASDFIIKYETHYFYMGEGINFAATLAPSKATKGNGFYEIPARARRFTLLYKPLDVNQTAKWQVTVK</sequence>